<sequence length="178" mass="19333">MNAALPIIATTLHVAYAEAEDRISLLAWDAERRGVHVALTRRLTGRVVNGLAHLLEQSSPLASTAPADLRDDIILLEHQDALYGDAQAAPKAEPPAGEGTTLNVPAPRLLEAIDVTLTPQTFELLLRDGQSPLIRLSLTRLEMHRVVEALSQRAQGAAWNITVESAWLEPGQTNIVFN</sequence>
<reference evidence="1 2" key="1">
    <citation type="submission" date="2019-09" db="EMBL/GenBank/DDBJ databases">
        <title>YIM 48816 draft genome.</title>
        <authorList>
            <person name="Jiang L."/>
        </authorList>
    </citation>
    <scope>NUCLEOTIDE SEQUENCE [LARGE SCALE GENOMIC DNA]</scope>
    <source>
        <strain evidence="1 2">YIM 48816</strain>
    </source>
</reference>
<dbReference type="RefSeq" id="WP_150999931.1">
    <property type="nucleotide sequence ID" value="NZ_BPQY01000264.1"/>
</dbReference>
<dbReference type="OrthoDB" id="8006769at2"/>
<name>A0A6L3T3W3_9HYPH</name>
<proteinExistence type="predicted"/>
<dbReference type="Proteomes" id="UP000474159">
    <property type="component" value="Unassembled WGS sequence"/>
</dbReference>
<dbReference type="AlphaFoldDB" id="A0A6L3T3W3"/>
<accession>A0A6L3T3W3</accession>
<comment type="caution">
    <text evidence="1">The sequence shown here is derived from an EMBL/GenBank/DDBJ whole genome shotgun (WGS) entry which is preliminary data.</text>
</comment>
<evidence type="ECO:0000313" key="2">
    <source>
        <dbReference type="Proteomes" id="UP000474159"/>
    </source>
</evidence>
<keyword evidence="2" id="KW-1185">Reference proteome</keyword>
<evidence type="ECO:0000313" key="1">
    <source>
        <dbReference type="EMBL" id="KAB1079671.1"/>
    </source>
</evidence>
<organism evidence="1 2">
    <name type="scientific">Methylobacterium soli</name>
    <dbReference type="NCBI Taxonomy" id="553447"/>
    <lineage>
        <taxon>Bacteria</taxon>
        <taxon>Pseudomonadati</taxon>
        <taxon>Pseudomonadota</taxon>
        <taxon>Alphaproteobacteria</taxon>
        <taxon>Hyphomicrobiales</taxon>
        <taxon>Methylobacteriaceae</taxon>
        <taxon>Methylobacterium</taxon>
    </lineage>
</organism>
<gene>
    <name evidence="1" type="ORF">F6X53_10350</name>
</gene>
<dbReference type="EMBL" id="VZZK01000008">
    <property type="protein sequence ID" value="KAB1079671.1"/>
    <property type="molecule type" value="Genomic_DNA"/>
</dbReference>
<protein>
    <submittedName>
        <fullName evidence="1">Uncharacterized protein</fullName>
    </submittedName>
</protein>